<evidence type="ECO:0000256" key="7">
    <source>
        <dbReference type="ARBA" id="ARBA00022825"/>
    </source>
</evidence>
<dbReference type="GO" id="GO:0005615">
    <property type="term" value="C:extracellular space"/>
    <property type="evidence" value="ECO:0007669"/>
    <property type="project" value="TreeGrafter"/>
</dbReference>
<sequence length="845" mass="90517">MVSAGKLNFPIKGYESNIQPGGFIVEYEPGVSRTNAHNNLRQKVDFDVRAEYKIFNGAAITVKSFHDGRDIARIPGVKNVWPIIKYKLPKTFKPSIPKGASKPLLTSSHNMTGVSYLHEKYKYTGKGVKVGIIDSGIDYMHPALGGCFGEGCRVRYGWDFVGDDYTGGNTPTADADPMDCAGHGTHVAGVVGANAMNIGAPYPFVGVAPDVTFGSYRIFGCYGSTSTEIIMSAMERAYHDGMDIINLSLGRGSAYLAGVPEAILGDKLVEAGVHVIAAGGNDGDSGIWTVLDTGLGNLSSSVAAVDNIAGFYYTFKYAGATHPYFPSWLWPSKPFDFPASATLVPIFEKDGKLSEACAPADYNGIDVKGRVVLVLGGLTRCSTNLRGDIAMAAGASAILVQTIPVGLTFADGPQGVPMASIEFHAGEDLIAAWRKNPAGTITWSKDKTLLNIRGGGIPSSFSSFGFDGDLRLKPDLAAPGGNILSTYPLAFGDGYTVLSGTSMSTPYVAGSHALWISAKKTKPRGDVLRNIFKSTATALHYPNSGVPASVAKQGAGLINVVRALQVTTTISPDKIELLDSKHFVKTVTIKITNHGKRAETYHLYNVAAQSLNSYSKNKIYPNHTPVIGTDHARVKFSTRKVTIKGGKTASVKVYFAVPKTGDAAEWPLYSGYVVANPVTKGSISVSIPYGGIKGDVSKIPIMDTTVGLPTMVRYVNWTLEAIPNGYKFDFSKEKVVVLTRLGSHSPDRSIRIFDSASKFVGYLYSGSTSRKSFGPTGRDINLDYEGQLALTTWEWDGRVLTDRTSTAPVQLPSGTYSVVVASQYKFTKGTYPSDYEVFNLGSLSF</sequence>
<gene>
    <name evidence="14" type="ORF">DFQ27_003112</name>
</gene>
<keyword evidence="5" id="KW-0732">Signal</keyword>
<dbReference type="Gene3D" id="3.40.50.200">
    <property type="entry name" value="Peptidase S8/S53 domain"/>
    <property type="match status" value="2"/>
</dbReference>
<protein>
    <submittedName>
        <fullName evidence="14">Uncharacterized protein</fullName>
    </submittedName>
</protein>
<proteinExistence type="inferred from homology"/>
<dbReference type="PROSITE" id="PS51892">
    <property type="entry name" value="SUBTILASE"/>
    <property type="match status" value="1"/>
</dbReference>
<dbReference type="PROSITE" id="PS00137">
    <property type="entry name" value="SUBTILASE_HIS"/>
    <property type="match status" value="1"/>
</dbReference>
<feature type="domain" description="Peptidase S8/S53" evidence="11">
    <location>
        <begin position="125"/>
        <end position="556"/>
    </location>
</feature>
<dbReference type="InterPro" id="IPR022398">
    <property type="entry name" value="Peptidase_S8_His-AS"/>
</dbReference>
<evidence type="ECO:0000256" key="8">
    <source>
        <dbReference type="PIRSR" id="PIRSR615500-1"/>
    </source>
</evidence>
<dbReference type="PRINTS" id="PR00723">
    <property type="entry name" value="SUBTILISIN"/>
</dbReference>
<comment type="similarity">
    <text evidence="1 9 10">Belongs to the peptidase S8 family.</text>
</comment>
<reference evidence="14" key="1">
    <citation type="journal article" date="2020" name="Fungal Divers.">
        <title>Resolving the Mortierellaceae phylogeny through synthesis of multi-gene phylogenetics and phylogenomics.</title>
        <authorList>
            <person name="Vandepol N."/>
            <person name="Liber J."/>
            <person name="Desiro A."/>
            <person name="Na H."/>
            <person name="Kennedy M."/>
            <person name="Barry K."/>
            <person name="Grigoriev I.V."/>
            <person name="Miller A.N."/>
            <person name="O'Donnell K."/>
            <person name="Stajich J.E."/>
            <person name="Bonito G."/>
        </authorList>
    </citation>
    <scope>NUCLEOTIDE SEQUENCE</scope>
    <source>
        <strain evidence="14">BC1065</strain>
    </source>
</reference>
<dbReference type="InterPro" id="IPR036852">
    <property type="entry name" value="Peptidase_S8/S53_dom_sf"/>
</dbReference>
<dbReference type="GO" id="GO:0004252">
    <property type="term" value="F:serine-type endopeptidase activity"/>
    <property type="evidence" value="ECO:0007669"/>
    <property type="project" value="UniProtKB-UniRule"/>
</dbReference>
<dbReference type="PROSITE" id="PS00136">
    <property type="entry name" value="SUBTILASE_ASP"/>
    <property type="match status" value="1"/>
</dbReference>
<dbReference type="GO" id="GO:0016020">
    <property type="term" value="C:membrane"/>
    <property type="evidence" value="ECO:0007669"/>
    <property type="project" value="InterPro"/>
</dbReference>
<feature type="domain" description="C5a peptidase/Subtilisin-like protease SBT2-like Fn3-like" evidence="13">
    <location>
        <begin position="575"/>
        <end position="689"/>
    </location>
</feature>
<dbReference type="InterPro" id="IPR010435">
    <property type="entry name" value="C5a/SBT2-like_Fn3"/>
</dbReference>
<dbReference type="InterPro" id="IPR000209">
    <property type="entry name" value="Peptidase_S8/S53_dom"/>
</dbReference>
<keyword evidence="3" id="KW-0964">Secreted</keyword>
<comment type="caution">
    <text evidence="14">The sequence shown here is derived from an EMBL/GenBank/DDBJ whole genome shotgun (WGS) entry which is preliminary data.</text>
</comment>
<evidence type="ECO:0000256" key="9">
    <source>
        <dbReference type="PROSITE-ProRule" id="PRU01240"/>
    </source>
</evidence>
<dbReference type="InterPro" id="IPR046450">
    <property type="entry name" value="PA_dom_sf"/>
</dbReference>
<dbReference type="InterPro" id="IPR023827">
    <property type="entry name" value="Peptidase_S8_Asp-AS"/>
</dbReference>
<dbReference type="GO" id="GO:0006508">
    <property type="term" value="P:proteolysis"/>
    <property type="evidence" value="ECO:0007669"/>
    <property type="project" value="UniProtKB-KW"/>
</dbReference>
<name>A0A9P6Q957_9FUNG</name>
<dbReference type="InterPro" id="IPR003137">
    <property type="entry name" value="PA_domain"/>
</dbReference>
<dbReference type="PANTHER" id="PTHR43806:SF66">
    <property type="entry name" value="SERIN ENDOPEPTIDASE"/>
    <property type="match status" value="1"/>
</dbReference>
<feature type="active site" description="Charge relay system" evidence="8 9">
    <location>
        <position position="183"/>
    </location>
</feature>
<keyword evidence="4 9" id="KW-0645">Protease</keyword>
<dbReference type="SUPFAM" id="SSF52743">
    <property type="entry name" value="Subtilisin-like"/>
    <property type="match status" value="1"/>
</dbReference>
<evidence type="ECO:0000256" key="5">
    <source>
        <dbReference type="ARBA" id="ARBA00022729"/>
    </source>
</evidence>
<feature type="active site" description="Charge relay system" evidence="8 9">
    <location>
        <position position="502"/>
    </location>
</feature>
<dbReference type="Pfam" id="PF02225">
    <property type="entry name" value="PA"/>
    <property type="match status" value="1"/>
</dbReference>
<dbReference type="PANTHER" id="PTHR43806">
    <property type="entry name" value="PEPTIDASE S8"/>
    <property type="match status" value="1"/>
</dbReference>
<evidence type="ECO:0000259" key="13">
    <source>
        <dbReference type="Pfam" id="PF06280"/>
    </source>
</evidence>
<dbReference type="InterPro" id="IPR015500">
    <property type="entry name" value="Peptidase_S8_subtilisin-rel"/>
</dbReference>
<dbReference type="EMBL" id="JAAAJB010000224">
    <property type="protein sequence ID" value="KAG0261203.1"/>
    <property type="molecule type" value="Genomic_DNA"/>
</dbReference>
<accession>A0A9P6Q957</accession>
<evidence type="ECO:0000256" key="10">
    <source>
        <dbReference type="RuleBase" id="RU003355"/>
    </source>
</evidence>
<dbReference type="Pfam" id="PF06280">
    <property type="entry name" value="fn3_5"/>
    <property type="match status" value="1"/>
</dbReference>
<dbReference type="InterPro" id="IPR050131">
    <property type="entry name" value="Peptidase_S8_subtilisin-like"/>
</dbReference>
<evidence type="ECO:0000256" key="1">
    <source>
        <dbReference type="ARBA" id="ARBA00011073"/>
    </source>
</evidence>
<organism evidence="14 15">
    <name type="scientific">Actinomortierella ambigua</name>
    <dbReference type="NCBI Taxonomy" id="1343610"/>
    <lineage>
        <taxon>Eukaryota</taxon>
        <taxon>Fungi</taxon>
        <taxon>Fungi incertae sedis</taxon>
        <taxon>Mucoromycota</taxon>
        <taxon>Mortierellomycotina</taxon>
        <taxon>Mortierellomycetes</taxon>
        <taxon>Mortierellales</taxon>
        <taxon>Mortierellaceae</taxon>
        <taxon>Actinomortierella</taxon>
    </lineage>
</organism>
<dbReference type="AlphaFoldDB" id="A0A9P6Q957"/>
<evidence type="ECO:0000313" key="15">
    <source>
        <dbReference type="Proteomes" id="UP000807716"/>
    </source>
</evidence>
<evidence type="ECO:0000313" key="14">
    <source>
        <dbReference type="EMBL" id="KAG0261203.1"/>
    </source>
</evidence>
<feature type="active site" description="Charge relay system" evidence="8 9">
    <location>
        <position position="134"/>
    </location>
</feature>
<dbReference type="Gene3D" id="2.60.40.1710">
    <property type="entry name" value="Subtilisin-like superfamily"/>
    <property type="match status" value="1"/>
</dbReference>
<evidence type="ECO:0000259" key="11">
    <source>
        <dbReference type="Pfam" id="PF00082"/>
    </source>
</evidence>
<evidence type="ECO:0000256" key="6">
    <source>
        <dbReference type="ARBA" id="ARBA00022801"/>
    </source>
</evidence>
<dbReference type="SUPFAM" id="SSF52025">
    <property type="entry name" value="PA domain"/>
    <property type="match status" value="1"/>
</dbReference>
<feature type="domain" description="PA" evidence="12">
    <location>
        <begin position="353"/>
        <end position="429"/>
    </location>
</feature>
<dbReference type="CDD" id="cd07489">
    <property type="entry name" value="Peptidases_S8_5"/>
    <property type="match status" value="1"/>
</dbReference>
<keyword evidence="7 9" id="KW-0720">Serine protease</keyword>
<dbReference type="OrthoDB" id="10256524at2759"/>
<dbReference type="InterPro" id="IPR023828">
    <property type="entry name" value="Peptidase_S8_Ser-AS"/>
</dbReference>
<evidence type="ECO:0000256" key="2">
    <source>
        <dbReference type="ARBA" id="ARBA00022512"/>
    </source>
</evidence>
<dbReference type="PROSITE" id="PS00138">
    <property type="entry name" value="SUBTILASE_SER"/>
    <property type="match status" value="1"/>
</dbReference>
<evidence type="ECO:0000256" key="3">
    <source>
        <dbReference type="ARBA" id="ARBA00022525"/>
    </source>
</evidence>
<dbReference type="Proteomes" id="UP000807716">
    <property type="component" value="Unassembled WGS sequence"/>
</dbReference>
<keyword evidence="6 9" id="KW-0378">Hydrolase</keyword>
<dbReference type="Gene3D" id="3.50.30.30">
    <property type="match status" value="1"/>
</dbReference>
<keyword evidence="2" id="KW-0134">Cell wall</keyword>
<evidence type="ECO:0000259" key="12">
    <source>
        <dbReference type="Pfam" id="PF02225"/>
    </source>
</evidence>
<dbReference type="InterPro" id="IPR034187">
    <property type="entry name" value="Peptidases_S8_5"/>
</dbReference>
<dbReference type="Pfam" id="PF00082">
    <property type="entry name" value="Peptidase_S8"/>
    <property type="match status" value="1"/>
</dbReference>
<evidence type="ECO:0000256" key="4">
    <source>
        <dbReference type="ARBA" id="ARBA00022670"/>
    </source>
</evidence>
<keyword evidence="15" id="KW-1185">Reference proteome</keyword>